<feature type="domain" description="AAA" evidence="9">
    <location>
        <begin position="59"/>
        <end position="196"/>
    </location>
</feature>
<keyword evidence="6" id="KW-0067">ATP-binding</keyword>
<evidence type="ECO:0000313" key="10">
    <source>
        <dbReference type="EMBL" id="MFD2829926.1"/>
    </source>
</evidence>
<comment type="similarity">
    <text evidence="1">Belongs to the CpsD/CapB family.</text>
</comment>
<evidence type="ECO:0000256" key="7">
    <source>
        <dbReference type="ARBA" id="ARBA00023137"/>
    </source>
</evidence>
<keyword evidence="4" id="KW-0547">Nucleotide-binding</keyword>
<protein>
    <recommendedName>
        <fullName evidence="2">non-specific protein-tyrosine kinase</fullName>
        <ecNumber evidence="2">2.7.10.2</ecNumber>
    </recommendedName>
</protein>
<evidence type="ECO:0000256" key="4">
    <source>
        <dbReference type="ARBA" id="ARBA00022741"/>
    </source>
</evidence>
<comment type="caution">
    <text evidence="10">The sequence shown here is derived from an EMBL/GenBank/DDBJ whole genome shotgun (WGS) entry which is preliminary data.</text>
</comment>
<evidence type="ECO:0000256" key="6">
    <source>
        <dbReference type="ARBA" id="ARBA00022840"/>
    </source>
</evidence>
<dbReference type="SUPFAM" id="SSF52540">
    <property type="entry name" value="P-loop containing nucleoside triphosphate hydrolases"/>
    <property type="match status" value="1"/>
</dbReference>
<sequence>MKNKKKNFNYVPDSRGLIVLREPHSSISEQYRAIRTNILFSHDAGECLSVLFTSDMPSAGKSTTVANVAVVFAKTGKKTLIIDADLRRPTGHYTFEVANQSGLSTALVNDVDVNEIVKETSVKSLDIITSGPIPPNPSELLSKKKMTVLIEELKTRYDIILIDSPPIVPVIDAQVLSKLVDGSVIVTNVEENDWKTLQEAKQLIEKGNENIFGVVLNNKKNIQSDNSYYHYGRGG</sequence>
<keyword evidence="3 10" id="KW-0808">Transferase</keyword>
<evidence type="ECO:0000256" key="8">
    <source>
        <dbReference type="ARBA" id="ARBA00051245"/>
    </source>
</evidence>
<evidence type="ECO:0000256" key="5">
    <source>
        <dbReference type="ARBA" id="ARBA00022777"/>
    </source>
</evidence>
<comment type="catalytic activity">
    <reaction evidence="8">
        <text>L-tyrosyl-[protein] + ATP = O-phospho-L-tyrosyl-[protein] + ADP + H(+)</text>
        <dbReference type="Rhea" id="RHEA:10596"/>
        <dbReference type="Rhea" id="RHEA-COMP:10136"/>
        <dbReference type="Rhea" id="RHEA-COMP:20101"/>
        <dbReference type="ChEBI" id="CHEBI:15378"/>
        <dbReference type="ChEBI" id="CHEBI:30616"/>
        <dbReference type="ChEBI" id="CHEBI:46858"/>
        <dbReference type="ChEBI" id="CHEBI:61978"/>
        <dbReference type="ChEBI" id="CHEBI:456216"/>
        <dbReference type="EC" id="2.7.10.2"/>
    </reaction>
</comment>
<dbReference type="Gene3D" id="3.40.50.300">
    <property type="entry name" value="P-loop containing nucleotide triphosphate hydrolases"/>
    <property type="match status" value="1"/>
</dbReference>
<reference evidence="11" key="1">
    <citation type="journal article" date="2019" name="Int. J. Syst. Evol. Microbiol.">
        <title>The Global Catalogue of Microorganisms (GCM) 10K type strain sequencing project: providing services to taxonomists for standard genome sequencing and annotation.</title>
        <authorList>
            <consortium name="The Broad Institute Genomics Platform"/>
            <consortium name="The Broad Institute Genome Sequencing Center for Infectious Disease"/>
            <person name="Wu L."/>
            <person name="Ma J."/>
        </authorList>
    </citation>
    <scope>NUCLEOTIDE SEQUENCE [LARGE SCALE GENOMIC DNA]</scope>
    <source>
        <strain evidence="11">KCTC 33575</strain>
    </source>
</reference>
<proteinExistence type="inferred from homology"/>
<accession>A0ABW5WSY8</accession>
<dbReference type="CDD" id="cd05387">
    <property type="entry name" value="BY-kinase"/>
    <property type="match status" value="1"/>
</dbReference>
<dbReference type="InterPro" id="IPR050445">
    <property type="entry name" value="Bact_polysacc_biosynth/exp"/>
</dbReference>
<evidence type="ECO:0000259" key="9">
    <source>
        <dbReference type="Pfam" id="PF13614"/>
    </source>
</evidence>
<dbReference type="PANTHER" id="PTHR32309:SF13">
    <property type="entry name" value="FERRIC ENTEROBACTIN TRANSPORT PROTEIN FEPE"/>
    <property type="match status" value="1"/>
</dbReference>
<dbReference type="InterPro" id="IPR027417">
    <property type="entry name" value="P-loop_NTPase"/>
</dbReference>
<dbReference type="GO" id="GO:0004715">
    <property type="term" value="F:non-membrane spanning protein tyrosine kinase activity"/>
    <property type="evidence" value="ECO:0007669"/>
    <property type="project" value="UniProtKB-EC"/>
</dbReference>
<evidence type="ECO:0000313" key="11">
    <source>
        <dbReference type="Proteomes" id="UP001597519"/>
    </source>
</evidence>
<dbReference type="InterPro" id="IPR005702">
    <property type="entry name" value="Wzc-like_C"/>
</dbReference>
<dbReference type="Proteomes" id="UP001597519">
    <property type="component" value="Unassembled WGS sequence"/>
</dbReference>
<dbReference type="PANTHER" id="PTHR32309">
    <property type="entry name" value="TYROSINE-PROTEIN KINASE"/>
    <property type="match status" value="1"/>
</dbReference>
<gene>
    <name evidence="10" type="ORF">ACFSX4_05545</name>
</gene>
<evidence type="ECO:0000256" key="1">
    <source>
        <dbReference type="ARBA" id="ARBA00007316"/>
    </source>
</evidence>
<dbReference type="EC" id="2.7.10.2" evidence="2"/>
<dbReference type="InterPro" id="IPR025669">
    <property type="entry name" value="AAA_dom"/>
</dbReference>
<dbReference type="RefSeq" id="WP_377772369.1">
    <property type="nucleotide sequence ID" value="NZ_JBHUOQ010000001.1"/>
</dbReference>
<name>A0ABW5WSY8_9STAP</name>
<organism evidence="10 11">
    <name type="scientific">Corticicoccus populi</name>
    <dbReference type="NCBI Taxonomy" id="1812821"/>
    <lineage>
        <taxon>Bacteria</taxon>
        <taxon>Bacillati</taxon>
        <taxon>Bacillota</taxon>
        <taxon>Bacilli</taxon>
        <taxon>Bacillales</taxon>
        <taxon>Staphylococcaceae</taxon>
        <taxon>Corticicoccus</taxon>
    </lineage>
</organism>
<dbReference type="EMBL" id="JBHUOQ010000001">
    <property type="protein sequence ID" value="MFD2829926.1"/>
    <property type="molecule type" value="Genomic_DNA"/>
</dbReference>
<evidence type="ECO:0000256" key="2">
    <source>
        <dbReference type="ARBA" id="ARBA00011903"/>
    </source>
</evidence>
<keyword evidence="11" id="KW-1185">Reference proteome</keyword>
<dbReference type="Pfam" id="PF13614">
    <property type="entry name" value="AAA_31"/>
    <property type="match status" value="1"/>
</dbReference>
<keyword evidence="7" id="KW-0829">Tyrosine-protein kinase</keyword>
<evidence type="ECO:0000256" key="3">
    <source>
        <dbReference type="ARBA" id="ARBA00022679"/>
    </source>
</evidence>
<dbReference type="NCBIfam" id="TIGR01007">
    <property type="entry name" value="eps_fam"/>
    <property type="match status" value="1"/>
</dbReference>
<keyword evidence="5 10" id="KW-0418">Kinase</keyword>